<evidence type="ECO:0000313" key="7">
    <source>
        <dbReference type="EMBL" id="CAH2328526.1"/>
    </source>
</evidence>
<feature type="compositionally biased region" description="Basic and acidic residues" evidence="5">
    <location>
        <begin position="1206"/>
        <end position="1221"/>
    </location>
</feature>
<feature type="compositionally biased region" description="Low complexity" evidence="5">
    <location>
        <begin position="2748"/>
        <end position="2764"/>
    </location>
</feature>
<gene>
    <name evidence="7" type="ORF">PECUL_23A030567</name>
</gene>
<feature type="compositionally biased region" description="Polar residues" evidence="5">
    <location>
        <begin position="424"/>
        <end position="435"/>
    </location>
</feature>
<feature type="region of interest" description="Disordered" evidence="5">
    <location>
        <begin position="3193"/>
        <end position="3219"/>
    </location>
</feature>
<keyword evidence="2" id="KW-0067">ATP-binding</keyword>
<name>A0AAD1WY07_PELCU</name>
<protein>
    <submittedName>
        <fullName evidence="7">StAR-related lipid transfer 9</fullName>
    </submittedName>
</protein>
<feature type="region of interest" description="Disordered" evidence="5">
    <location>
        <begin position="1716"/>
        <end position="1749"/>
    </location>
</feature>
<feature type="region of interest" description="Disordered" evidence="5">
    <location>
        <begin position="3336"/>
        <end position="3360"/>
    </location>
</feature>
<evidence type="ECO:0000256" key="2">
    <source>
        <dbReference type="ARBA" id="ARBA00022840"/>
    </source>
</evidence>
<feature type="region of interest" description="Disordered" evidence="5">
    <location>
        <begin position="1607"/>
        <end position="1629"/>
    </location>
</feature>
<feature type="region of interest" description="Disordered" evidence="5">
    <location>
        <begin position="1195"/>
        <end position="1245"/>
    </location>
</feature>
<feature type="region of interest" description="Disordered" evidence="5">
    <location>
        <begin position="2748"/>
        <end position="2775"/>
    </location>
</feature>
<dbReference type="SUPFAM" id="SSF55961">
    <property type="entry name" value="Bet v1-like"/>
    <property type="match status" value="1"/>
</dbReference>
<feature type="region of interest" description="Disordered" evidence="5">
    <location>
        <begin position="622"/>
        <end position="657"/>
    </location>
</feature>
<feature type="region of interest" description="Disordered" evidence="5">
    <location>
        <begin position="499"/>
        <end position="519"/>
    </location>
</feature>
<feature type="region of interest" description="Disordered" evidence="5">
    <location>
        <begin position="2826"/>
        <end position="2890"/>
    </location>
</feature>
<feature type="region of interest" description="Disordered" evidence="5">
    <location>
        <begin position="957"/>
        <end position="993"/>
    </location>
</feature>
<evidence type="ECO:0000313" key="8">
    <source>
        <dbReference type="Proteomes" id="UP001295444"/>
    </source>
</evidence>
<dbReference type="Proteomes" id="UP001295444">
    <property type="component" value="Chromosome 13"/>
</dbReference>
<feature type="domain" description="START" evidence="6">
    <location>
        <begin position="3488"/>
        <end position="3629"/>
    </location>
</feature>
<feature type="compositionally biased region" description="Polar residues" evidence="5">
    <location>
        <begin position="3336"/>
        <end position="3359"/>
    </location>
</feature>
<dbReference type="GO" id="GO:0005524">
    <property type="term" value="F:ATP binding"/>
    <property type="evidence" value="ECO:0007669"/>
    <property type="project" value="UniProtKB-KW"/>
</dbReference>
<proteinExistence type="predicted"/>
<dbReference type="Gene3D" id="2.60.200.20">
    <property type="match status" value="1"/>
</dbReference>
<dbReference type="Pfam" id="PF01852">
    <property type="entry name" value="START"/>
    <property type="match status" value="1"/>
</dbReference>
<keyword evidence="4" id="KW-0175">Coiled coil</keyword>
<feature type="region of interest" description="Disordered" evidence="5">
    <location>
        <begin position="411"/>
        <end position="475"/>
    </location>
</feature>
<feature type="compositionally biased region" description="Polar residues" evidence="5">
    <location>
        <begin position="2839"/>
        <end position="2860"/>
    </location>
</feature>
<reference evidence="7" key="1">
    <citation type="submission" date="2022-03" db="EMBL/GenBank/DDBJ databases">
        <authorList>
            <person name="Alioto T."/>
            <person name="Alioto T."/>
            <person name="Gomez Garrido J."/>
        </authorList>
    </citation>
    <scope>NUCLEOTIDE SEQUENCE</scope>
</reference>
<dbReference type="InterPro" id="IPR008984">
    <property type="entry name" value="SMAD_FHA_dom_sf"/>
</dbReference>
<feature type="coiled-coil region" evidence="4">
    <location>
        <begin position="3258"/>
        <end position="3289"/>
    </location>
</feature>
<feature type="coiled-coil region" evidence="4">
    <location>
        <begin position="125"/>
        <end position="170"/>
    </location>
</feature>
<evidence type="ECO:0000256" key="5">
    <source>
        <dbReference type="SAM" id="MobiDB-lite"/>
    </source>
</evidence>
<dbReference type="PANTHER" id="PTHR47117">
    <property type="entry name" value="STAR-RELATED LIPID TRANSFER PROTEIN 9"/>
    <property type="match status" value="1"/>
</dbReference>
<feature type="compositionally biased region" description="Polar residues" evidence="5">
    <location>
        <begin position="461"/>
        <end position="475"/>
    </location>
</feature>
<feature type="compositionally biased region" description="Polar residues" evidence="5">
    <location>
        <begin position="3201"/>
        <end position="3212"/>
    </location>
</feature>
<dbReference type="InterPro" id="IPR023393">
    <property type="entry name" value="START-like_dom_sf"/>
</dbReference>
<evidence type="ECO:0000256" key="4">
    <source>
        <dbReference type="SAM" id="Coils"/>
    </source>
</evidence>
<feature type="compositionally biased region" description="Basic and acidic residues" evidence="5">
    <location>
        <begin position="1722"/>
        <end position="1743"/>
    </location>
</feature>
<feature type="compositionally biased region" description="Basic and acidic residues" evidence="5">
    <location>
        <begin position="2535"/>
        <end position="2545"/>
    </location>
</feature>
<dbReference type="PROSITE" id="PS50848">
    <property type="entry name" value="START"/>
    <property type="match status" value="1"/>
</dbReference>
<accession>A0AAD1WY07</accession>
<evidence type="ECO:0000256" key="1">
    <source>
        <dbReference type="ARBA" id="ARBA00022741"/>
    </source>
</evidence>
<keyword evidence="1" id="KW-0547">Nucleotide-binding</keyword>
<keyword evidence="3" id="KW-0505">Motor protein</keyword>
<dbReference type="EMBL" id="OW240924">
    <property type="protein sequence ID" value="CAH2328526.1"/>
    <property type="molecule type" value="Genomic_DNA"/>
</dbReference>
<dbReference type="InterPro" id="IPR002913">
    <property type="entry name" value="START_lipid-bd_dom"/>
</dbReference>
<dbReference type="GO" id="GO:0008289">
    <property type="term" value="F:lipid binding"/>
    <property type="evidence" value="ECO:0007669"/>
    <property type="project" value="InterPro"/>
</dbReference>
<dbReference type="PANTHER" id="PTHR47117:SF1">
    <property type="entry name" value="STAR-RELATED LIPID TRANSFER PROTEIN 9"/>
    <property type="match status" value="1"/>
</dbReference>
<organism evidence="7 8">
    <name type="scientific">Pelobates cultripes</name>
    <name type="common">Western spadefoot toad</name>
    <dbReference type="NCBI Taxonomy" id="61616"/>
    <lineage>
        <taxon>Eukaryota</taxon>
        <taxon>Metazoa</taxon>
        <taxon>Chordata</taxon>
        <taxon>Craniata</taxon>
        <taxon>Vertebrata</taxon>
        <taxon>Euteleostomi</taxon>
        <taxon>Amphibia</taxon>
        <taxon>Batrachia</taxon>
        <taxon>Anura</taxon>
        <taxon>Pelobatoidea</taxon>
        <taxon>Pelobatidae</taxon>
        <taxon>Pelobates</taxon>
    </lineage>
</organism>
<sequence>MAKEHCVIDNNSGVVELRSLPGALCTVNGKEVTDVCRLSQGAAVVLGRIHRFRFNHPAEAAILRQQRSDSQASFISSDSLDWLDLSENFLSNGPSITLNARNTDPLNPEHQQKLRDLEAFYQQQVEEQQRYVQDLKTQIAAAQIKGEKELEQEQSLINKLINENQQWVLKEEQHWTTVHQQRQESASQTDPRIYSEADVQNCVQTEDIQPSPAEQDRKRLVQSELLRKYSLRRAERNIKRKRVKFQLEWISKKQKLLEAKKNLQQLQAACWVNEDTVKQTFPHIPSAQGSTGSCTLPRSRSSPAGFTYHRRGSLPWSSSPLPSYSTFIKRKVKSDLIVPRNSRRTYEGSRPRRSVSADCLPKTACNCKSVISTNGVQTAARFADKRTFGSVGNLNRTVSPCYCTTLLESNPQMSKKHPNMDKAGNSSKKFPNSRLTDPKKKRNARVPANQESRETKPKSFKTPSQPAAGTLRTNSTQEKCKIVQKNEGTKCRLEKSIKNTKQTSVQPRHPVRPSTSTNKAVKHLAKTTLPYNQKLSTNGATKISSSVGNLHKLVPRGTIDTKWKSVEMLDSGLLKPTPDLLEHWEEGDESGSSDSESFYSMDSLSSAYASVLNEQLKLEEAKSVANQKNSDSEDSQMSQDSLAEREKQKEKPNKRRFRKYKAIITSSEASTSGQNSAPVVLAGSIASGVSKSFSLDSLADADEVSEADSTEELPAEIYWKLQSPRFSMLHAQDQSEVDATEESNNSTMELNSSFFLNVNQGSSLDYSDSSLIGHMDTCLKLPMKICDEEDGSLEGTNHITPPHSSLGSGNKDCRRETAKQIEEDKPVMPSLFCVPKNTLLFTDEDVKPSSPKDTFMECDLQHSRPHSPMTQNVQTLQIENDQGHAGTLEKLKMNLKCQKGNLESKITEISASEKLVNFSDISSISSDCDVNDVQNQNDLDEKFICAEEETCELLNKHSKSNQEEYKSSSKKSEVKDFGQQPFKKRKGKCTASKDASNKIEKMYPELQPVSVGDIDSCNEMCDKKTGAEKLDPEVCEEPICRPLLVNTVNIAQSATTASLTTEKDRKRTACQVLVCNEMASDVTATDQEKCEIILTHENLNMCHCSSTSAESFDNNENVTKAKSACFCVESVSSSGESQQYSAVKSQTKSYQVIENLHDTVSQLQNETEIDGTNKDYHYAVPYDQENCILQSQPSMSSVMPGLKQHSNNEYDAKCKPGKEADSGTSGTFQDDDNKSKIQRQDLDEHSKIVTVSKSNHHLNSDSGVQMHNSQSSSVQDRTTLMLCESDSLDIEDNHLSEESDQGACSLNVGDRYSFSKCAPCESTVLVPEQSINVSEGDGTCEQHPTGQRQNHTEVQEETDEKTALLDTSNKCCDRVNLKTHEEVKHFMFSTGERKAMATLENATMSPENIRKIALLRINQQAVDNSVIKPCFEEFAREMETVLKSAEVKNLNAESDMLSPKCTYVPDKTSESFYNQNKNSHFELETGQSEILSLDLTKPLHSGIVMNSLECNTTDRNDIIDMSNTVLGNQDGISNLHHDITDIERAMRYQLETNESSAMDNYSTQSNESLYDHLEDFKNPKLVNSDIGQLPIHGDNYMLYEQTHNPRNNCKIENSGSNRGVPGATSEGRISRDSTLSRYKHIDNDGFSTRGRVGPSEHSENLYLGINFPSSSLQANNECADDQRLEYMSGASLVLPYYEAIMQHELSCESKNSKVKNIISGPDNKKSDISKIEGNNKEENKSNSETEMPLSSSQAYCTKDGCAGGNLTTHSIHEFLSKDTSLPLALSSIKYELIDTHAIKNSFSCEPEISDIMPENINLNPISLNQEKGFSTTKTSKMPQNVNIGSKRRYFRSKSEEMGVSLDTDYELGDRPGGLSQTEGRYNKHLGKICESLKVKESSNWRDNVFWEIPKSYLAEKEQNKVETIDYKQKSSCPVQGCESQYKPEIICSMPPLAVIDDNVPDIVIQLHQPLSEVNNVPECSCVDTCSSKPATIGNDNEIGSLSSICFPGQSQRLSQLVGCGDFEELNQQLSCSGNANLPMVLNTEEQKQDNHLSELQEKDTHLGIHLLDDSNIAHKHEVFSPQPIYLSSERTKQNDVAGDSAVMPNVSCGECCSDDSVVAIEPTKPSRCLISHNNVSLQDKSLKMGYVEDDVDIGMGVNNFDAGGLDVNMPTNQSGEVTRDQPAYLKVEGKITEEYTECSLSHTLMSPTNATNCETAHLPSFVSAKSIQTQINESLPDYSGSVFDTGTFSVENEGVYTESDNLSGHQIMSGVKTFSDPANKYTCERTNSCVGSMSNTTPEDISWDQEVDSKEYLSDTSKMISIGNDSIQTFPHQVETPESTSVDKKECLHFSSSDINPFVRTWHSEEDGKAGWKQYAFNSVSDVSCSKFPAKLVTDKIIRCSSADEGLNAHNSPFHSHLSSYANARLISSTLSSIEGQQEADHSADDSVHSLDGSQYYYPLPGDNTELSKNYVEPTIGSRCLLNPKLENESAQFDEIVFLYTSESETCNESDLRIGWEQGSQMKDRHRRLNRHQRSHTDVSHEKPSKIKTRHPRPASWSSVQDMSLHLSQLLHETTELLGTLSQHRTENFFNEPTRLQEAAARSCIKRDSSTQTTVDAAIQTELEAHIYTKDNISDNQGKVHNRLSSGPEINVIVKVIGTDSVNLTPGDSRLAIKPTSSGVPKTQSLPDLQDLPACGQSQRRLCHSAHGRASTPFLGELQEGISERSSQPFSRGSLALTVKDKATEHVSCSETSSSASSTKQKVSYHSGQKSNIKMSHQKMTSQANTIMVDRATSPILTVKASKKSLDKIIPVKDFTSQTIVKLLRHRRERNRGKHEPQVDTSSQTETDSECSSVQGTSRVLSKHECSMSLGGSTERRLSESKKLSPRCGSEDCITTGVQPLVFNRSRSISEVSGVGKLSNDIDSFPLRRRDKADGTSATALNSHLKSVPSWERPQSMENLSLMSHPVKIGTKEIVYTTPRKDHCNEETNLNNFAATSNNSFLRKNNYLFSEMSGFDLHLQDDGESVVESECDTDILLNPDSSTKASHKTPNYTLQDLPLHNKFSNWSGVQCSPARRGSLIRSSVDLSMRESPTKTEGSTACESRTKEIEQLQRERAEIMSGIHLDLNPQPLTVQLAEAKLNYGIGETDALLRVIQTGKMDSQNPVSIKKQLYDRHMKVIESLRKEREEKLLSYRRSRSLSPQKHLSASQGSLASLRESDLPSRRREYLQQLRKDVVDTTRIQQPKRIHKCPSEIEIMLKDYQKAREEAKTEIARARDKLRERAEQEKRRVHNSQPKDDMKLKTLTSTSTLFTNSSLSLSSGPTSGYNSSITATYGKSHNTQETKTSPKNMDLPSVSTRGRTAGRNSHLLLTFHKGSIPVTRITAKEGLTAESPLSADAGQLPSPLPPSSRVSYQEFSQLVQANAKAEVMASCDGNLKNLFLHHSESGWRYQCVERDVCIYYKAFPSSTKHGFLGAGVIKRPLHDVWCMVKDIGTRRLYDQTILTAHVHQRVSSGIQLLHVVSDVSLCYLKQRRDFCCISVESKQEEMYSLCFQSLYDETMPRPSKDTVRGEILPSAWILQADSINGETVTRVVYMVQVDLGAPTLPSRLLPVVSKRQPLVIASLAKFLS</sequence>
<feature type="region of interest" description="Disordered" evidence="5">
    <location>
        <begin position="2521"/>
        <end position="2557"/>
    </location>
</feature>
<feature type="region of interest" description="Disordered" evidence="5">
    <location>
        <begin position="1334"/>
        <end position="1356"/>
    </location>
</feature>
<feature type="compositionally biased region" description="Basic and acidic residues" evidence="5">
    <location>
        <begin position="1231"/>
        <end position="1245"/>
    </location>
</feature>
<feature type="compositionally biased region" description="Basic and acidic residues" evidence="5">
    <location>
        <begin position="2874"/>
        <end position="2883"/>
    </location>
</feature>
<evidence type="ECO:0000259" key="6">
    <source>
        <dbReference type="PROSITE" id="PS50848"/>
    </source>
</evidence>
<feature type="compositionally biased region" description="Basic residues" evidence="5">
    <location>
        <begin position="2524"/>
        <end position="2534"/>
    </location>
</feature>
<feature type="compositionally biased region" description="Basic and acidic residues" evidence="5">
    <location>
        <begin position="642"/>
        <end position="651"/>
    </location>
</feature>
<feature type="compositionally biased region" description="Polar residues" evidence="5">
    <location>
        <begin position="1607"/>
        <end position="1617"/>
    </location>
</feature>
<dbReference type="Gene3D" id="3.30.530.20">
    <property type="match status" value="1"/>
</dbReference>
<feature type="compositionally biased region" description="Basic and acidic residues" evidence="5">
    <location>
        <begin position="960"/>
        <end position="976"/>
    </location>
</feature>
<feature type="compositionally biased region" description="Polar residues" evidence="5">
    <location>
        <begin position="2766"/>
        <end position="2775"/>
    </location>
</feature>
<evidence type="ECO:0000256" key="3">
    <source>
        <dbReference type="ARBA" id="ARBA00023175"/>
    </source>
</evidence>
<dbReference type="SUPFAM" id="SSF49879">
    <property type="entry name" value="SMAD/FHA domain"/>
    <property type="match status" value="1"/>
</dbReference>
<keyword evidence="8" id="KW-1185">Reference proteome</keyword>